<organism evidence="2 3">
    <name type="scientific">Euplotes crassus</name>
    <dbReference type="NCBI Taxonomy" id="5936"/>
    <lineage>
        <taxon>Eukaryota</taxon>
        <taxon>Sar</taxon>
        <taxon>Alveolata</taxon>
        <taxon>Ciliophora</taxon>
        <taxon>Intramacronucleata</taxon>
        <taxon>Spirotrichea</taxon>
        <taxon>Hypotrichia</taxon>
        <taxon>Euplotida</taxon>
        <taxon>Euplotidae</taxon>
        <taxon>Moneuplotes</taxon>
    </lineage>
</organism>
<accession>A0AAD1Y9B8</accession>
<evidence type="ECO:0000313" key="3">
    <source>
        <dbReference type="Proteomes" id="UP001295684"/>
    </source>
</evidence>
<feature type="compositionally biased region" description="Low complexity" evidence="1">
    <location>
        <begin position="304"/>
        <end position="318"/>
    </location>
</feature>
<dbReference type="Proteomes" id="UP001295684">
    <property type="component" value="Unassembled WGS sequence"/>
</dbReference>
<reference evidence="2" key="1">
    <citation type="submission" date="2023-07" db="EMBL/GenBank/DDBJ databases">
        <authorList>
            <consortium name="AG Swart"/>
            <person name="Singh M."/>
            <person name="Singh A."/>
            <person name="Seah K."/>
            <person name="Emmerich C."/>
        </authorList>
    </citation>
    <scope>NUCLEOTIDE SEQUENCE</scope>
    <source>
        <strain evidence="2">DP1</strain>
    </source>
</reference>
<feature type="region of interest" description="Disordered" evidence="1">
    <location>
        <begin position="295"/>
        <end position="323"/>
    </location>
</feature>
<proteinExistence type="predicted"/>
<sequence>MSKTTKQYFEKLRKELKRIKKKRQYKGQHYKFNELLASLPSIKNKSLSKEKNFDYQYEDKICPNFTFKNHSIDVKNSSMNNSNFFGTTQTAQESFLRSTNVKIENWVNFEFHPKTSHKSKRMKSKLKYSKRKNRLIVSRENSVRLNSRSQGFKRNKKLKDKRFFCIPRGQSSGQTSKKTLSPINESSKPINKRIIDEPIYVEKSKAVDSVYSSLFRKGPVNIEYLKDDTIFEELENGLSNKELTWLSTKREQVIEKYMTKKEKCKNLSQSHSLNIKTGNVESSCRLTSSLTKRSGNKFMHDLTSNRSNLNSENQNSSNEYKTKADPDVLRNISTVSNNQRGKITSILERNTQTSMSKNDRIKIVKNMKDKLMNDKRMKIKSNIERREHRSRLFLPESIKIQTHQFYQNSILITFLHDIHSKFELRKQTRERVQKIGRKICWITKSLGAFKMLLKKVRYKIAANKIQYFARKFCRKWLKKREHQQAVIIYQFLKFNKDNEGKIDLKKMKFYNIMVKVEKRLKQYISRRRLRYAILNNRWNVIEAKYFRKGIYGITDQFGNYKNIVPYKVRRVYFCEYLRFLRIEYIKECRIWEKYNKDGTLKEYTEIIENNDLNSLKQKRIVKTSYKIPVKPIERTLISFQQMREIVRETTDNEHRWDQIADGEFEPPIFKKMKSVKYNLTE</sequence>
<keyword evidence="3" id="KW-1185">Reference proteome</keyword>
<comment type="caution">
    <text evidence="2">The sequence shown here is derived from an EMBL/GenBank/DDBJ whole genome shotgun (WGS) entry which is preliminary data.</text>
</comment>
<protein>
    <submittedName>
        <fullName evidence="2">Uncharacterized protein</fullName>
    </submittedName>
</protein>
<name>A0AAD1Y9B8_EUPCR</name>
<gene>
    <name evidence="2" type="ORF">ECRASSUSDP1_LOCUS28304</name>
</gene>
<evidence type="ECO:0000313" key="2">
    <source>
        <dbReference type="EMBL" id="CAI2386680.1"/>
    </source>
</evidence>
<dbReference type="EMBL" id="CAMPGE010029208">
    <property type="protein sequence ID" value="CAI2386680.1"/>
    <property type="molecule type" value="Genomic_DNA"/>
</dbReference>
<evidence type="ECO:0000256" key="1">
    <source>
        <dbReference type="SAM" id="MobiDB-lite"/>
    </source>
</evidence>
<dbReference type="AlphaFoldDB" id="A0AAD1Y9B8"/>